<reference evidence="1 2" key="1">
    <citation type="submission" date="2024-01" db="EMBL/GenBank/DDBJ databases">
        <title>The complete chloroplast genome sequence of Lithospermum erythrorhizon: insights into the phylogenetic relationship among Boraginaceae species and the maternal lineages of purple gromwells.</title>
        <authorList>
            <person name="Okada T."/>
            <person name="Watanabe K."/>
        </authorList>
    </citation>
    <scope>NUCLEOTIDE SEQUENCE [LARGE SCALE GENOMIC DNA]</scope>
</reference>
<evidence type="ECO:0000313" key="1">
    <source>
        <dbReference type="EMBL" id="GAA0140567.1"/>
    </source>
</evidence>
<evidence type="ECO:0000313" key="2">
    <source>
        <dbReference type="Proteomes" id="UP001454036"/>
    </source>
</evidence>
<accession>A0AAV3NNU0</accession>
<organism evidence="1 2">
    <name type="scientific">Lithospermum erythrorhizon</name>
    <name type="common">Purple gromwell</name>
    <name type="synonym">Lithospermum officinale var. erythrorhizon</name>
    <dbReference type="NCBI Taxonomy" id="34254"/>
    <lineage>
        <taxon>Eukaryota</taxon>
        <taxon>Viridiplantae</taxon>
        <taxon>Streptophyta</taxon>
        <taxon>Embryophyta</taxon>
        <taxon>Tracheophyta</taxon>
        <taxon>Spermatophyta</taxon>
        <taxon>Magnoliopsida</taxon>
        <taxon>eudicotyledons</taxon>
        <taxon>Gunneridae</taxon>
        <taxon>Pentapetalae</taxon>
        <taxon>asterids</taxon>
        <taxon>lamiids</taxon>
        <taxon>Boraginales</taxon>
        <taxon>Boraginaceae</taxon>
        <taxon>Boraginoideae</taxon>
        <taxon>Lithospermeae</taxon>
        <taxon>Lithospermum</taxon>
    </lineage>
</organism>
<dbReference type="AlphaFoldDB" id="A0AAV3NNU0"/>
<gene>
    <name evidence="1" type="ORF">LIER_01887</name>
</gene>
<protein>
    <submittedName>
        <fullName evidence="1">Uncharacterized protein</fullName>
    </submittedName>
</protein>
<name>A0AAV3NNU0_LITER</name>
<keyword evidence="2" id="KW-1185">Reference proteome</keyword>
<comment type="caution">
    <text evidence="1">The sequence shown here is derived from an EMBL/GenBank/DDBJ whole genome shotgun (WGS) entry which is preliminary data.</text>
</comment>
<proteinExistence type="predicted"/>
<dbReference type="EMBL" id="BAABME010000195">
    <property type="protein sequence ID" value="GAA0140567.1"/>
    <property type="molecule type" value="Genomic_DNA"/>
</dbReference>
<dbReference type="Proteomes" id="UP001454036">
    <property type="component" value="Unassembled WGS sequence"/>
</dbReference>
<sequence>MPSSTLSPKLTYKAYWSKALRNLLKGHRISKSAKNAYKIYHINFKVEEAVLRKEAVAVSREVVAKEEVKEKEVKLLELAVEQAAMGKTRVMD</sequence>